<dbReference type="AlphaFoldDB" id="D6CVX5"/>
<reference evidence="2 4" key="5">
    <citation type="submission" date="2015-03" db="EMBL/GenBank/DDBJ databases">
        <authorList>
            <person name="Regsiter A."/>
            <person name="william w."/>
        </authorList>
    </citation>
    <scope>NUCLEOTIDE SEQUENCE [LARGE SCALE GENOMIC DNA]</scope>
    <source>
        <strain evidence="2 4">CB1</strain>
    </source>
</reference>
<dbReference type="EMBL" id="CTRI01000013">
    <property type="protein sequence ID" value="CQR32811.1"/>
    <property type="molecule type" value="Genomic_DNA"/>
</dbReference>
<dbReference type="Proteomes" id="UP000078599">
    <property type="component" value="Unassembled WGS sequence"/>
</dbReference>
<dbReference type="HOGENOM" id="CLU_2371830_0_0_4"/>
<evidence type="ECO:0000313" key="1">
    <source>
        <dbReference type="EMBL" id="CAZ90464.1"/>
    </source>
</evidence>
<accession>D6CVX5</accession>
<reference evidence="3" key="2">
    <citation type="journal article" date="2010" name="PLoS Genet.">
        <title>Structure, function, and evolution of the Thiomonas spp. genome.</title>
        <authorList>
            <person name="Arsene-Ploetze F."/>
            <person name="Koechler S."/>
            <person name="Marchal M."/>
            <person name="Coppee J.Y."/>
            <person name="Chandler M."/>
            <person name="Bonnefoy V."/>
            <person name="Brochier-Armanet C."/>
            <person name="Barakat M."/>
            <person name="Barbe V."/>
            <person name="Battaglia-Brunet F."/>
            <person name="Bruneel O."/>
            <person name="Bryan C.G."/>
            <person name="Cleiss-Arnold J."/>
            <person name="Cruveiller S."/>
            <person name="Erhardt M."/>
            <person name="Heinrich-Salmeron A."/>
            <person name="Hommais F."/>
            <person name="Joulian C."/>
            <person name="Krin E."/>
            <person name="Lieutaud A."/>
            <person name="Lievremont D."/>
            <person name="Michel C."/>
            <person name="Muller D."/>
            <person name="Ortet P."/>
            <person name="Proux C."/>
            <person name="Siguier P."/>
            <person name="Roche D."/>
            <person name="Rouy Z."/>
            <person name="Salvignol G."/>
            <person name="Slyemi D."/>
            <person name="Talla E."/>
            <person name="Weiss S."/>
            <person name="Weissenbach J."/>
            <person name="Medigue C."/>
            <person name="Bertin P.N."/>
        </authorList>
    </citation>
    <scope>NUCLEOTIDE SEQUENCE [LARGE SCALE GENOMIC DNA]</scope>
    <source>
        <strain evidence="3">DSM 22701 / CIP 110005 / 3As</strain>
    </source>
</reference>
<proteinExistence type="predicted"/>
<gene>
    <name evidence="1" type="ordered locus">THI_p0068</name>
    <name evidence="2" type="ORF">THICB1_200065</name>
</gene>
<keyword evidence="4" id="KW-1185">Reference proteome</keyword>
<sequence length="95" mass="10690">MPKALTMRSKITVRWTTNPADMGYDGRPSDWKESGGEVLSIRQASTFAYKLGRKIGEGTNKLIYYTNGGREVSLGEINEVINAWECAARENRRYG</sequence>
<reference evidence="1" key="4">
    <citation type="submission" date="2010-07" db="EMBL/GenBank/DDBJ databases">
        <authorList>
            <person name="Genoscope - CEA"/>
        </authorList>
    </citation>
    <scope>NUCLEOTIDE SEQUENCE</scope>
    <source>
        <strain evidence="1">3As</strain>
        <plasmid evidence="1">pTHI</plasmid>
    </source>
</reference>
<dbReference type="Proteomes" id="UP000002372">
    <property type="component" value="Plasmid pTHI"/>
</dbReference>
<evidence type="ECO:0000313" key="3">
    <source>
        <dbReference type="Proteomes" id="UP000002372"/>
    </source>
</evidence>
<evidence type="ECO:0000313" key="2">
    <source>
        <dbReference type="EMBL" id="CQR32811.1"/>
    </source>
</evidence>
<dbReference type="KEGG" id="thi:THI_p0068"/>
<reference key="3">
    <citation type="journal article" date="2010" name="PLoS Genet.">
        <title>Structure, function, and evolution of the Thiomonas spp. genome.</title>
        <authorList>
            <person name="Arsene-Ploetze F."/>
            <person name="Koechler S."/>
            <person name="Marchal M."/>
            <person name="Coppee J.-.Y."/>
            <person name="Chandler M."/>
            <person name="Bonnefoy V."/>
            <person name="Brochier-Armanet C."/>
            <person name="Barakat M."/>
            <person name="Barbe V."/>
            <person name="Battaglia-Brunet F."/>
            <person name="Bruneel O."/>
            <person name="Bryan C.G."/>
            <person name="Cleiss-Arnold J."/>
            <person name="Cruveiller S."/>
            <person name="Erhardt M."/>
            <person name="Heinrich-Salmeron A."/>
            <person name="Hommais F."/>
            <person name="Joulian C."/>
            <person name="Krin E."/>
            <person name="Lieutaud A."/>
            <person name="Lievremont D."/>
            <person name="Michel C."/>
            <person name="Muller D."/>
            <person name="Ortet P."/>
            <person name="Proux C."/>
            <person name="Siguier P."/>
            <person name="Roche D."/>
            <person name="Rouy Z."/>
            <person name="Salvignol G."/>
            <person name="Slyemi D."/>
            <person name="Talla E."/>
            <person name="Weiss S."/>
            <person name="Weissenbach J."/>
            <person name="Medigue C."/>
            <person name="Bertin P.N."/>
        </authorList>
    </citation>
    <scope>NUCLEOTIDE SEQUENCE</scope>
    <source>
        <strain>3As</strain>
    </source>
</reference>
<dbReference type="EMBL" id="FP475957">
    <property type="protein sequence ID" value="CAZ90464.1"/>
    <property type="molecule type" value="Genomic_DNA"/>
</dbReference>
<geneLocation type="plasmid" evidence="1 3">
    <name>pTHI</name>
</geneLocation>
<keyword evidence="1" id="KW-0614">Plasmid</keyword>
<reference key="1">
    <citation type="submission" date="2009-07" db="EMBL/GenBank/DDBJ databases">
        <authorList>
            <person name="Genoscope - CEA"/>
        </authorList>
    </citation>
    <scope>NUCLEOTIDE SEQUENCE</scope>
    <source>
        <strain>3As</strain>
    </source>
</reference>
<protein>
    <submittedName>
        <fullName evidence="1">Uncharacterized protein</fullName>
    </submittedName>
</protein>
<organism evidence="1 3">
    <name type="scientific">Thiomonas arsenitoxydans (strain DSM 22701 / CIP 110005 / 3As)</name>
    <dbReference type="NCBI Taxonomy" id="426114"/>
    <lineage>
        <taxon>Bacteria</taxon>
        <taxon>Pseudomonadati</taxon>
        <taxon>Pseudomonadota</taxon>
        <taxon>Betaproteobacteria</taxon>
        <taxon>Burkholderiales</taxon>
        <taxon>Thiomonas</taxon>
    </lineage>
</organism>
<evidence type="ECO:0000313" key="4">
    <source>
        <dbReference type="Proteomes" id="UP000078599"/>
    </source>
</evidence>
<name>D6CVX5_THIA3</name>